<organism evidence="1 2">
    <name type="scientific">Nocardioides massiliensis</name>
    <dbReference type="NCBI Taxonomy" id="1325935"/>
    <lineage>
        <taxon>Bacteria</taxon>
        <taxon>Bacillati</taxon>
        <taxon>Actinomycetota</taxon>
        <taxon>Actinomycetes</taxon>
        <taxon>Propionibacteriales</taxon>
        <taxon>Nocardioidaceae</taxon>
        <taxon>Nocardioides</taxon>
    </lineage>
</organism>
<name>A0ABT9NJM8_9ACTN</name>
<reference evidence="1 2" key="1">
    <citation type="submission" date="2023-07" db="EMBL/GenBank/DDBJ databases">
        <title>Sequencing the genomes of 1000 actinobacteria strains.</title>
        <authorList>
            <person name="Klenk H.-P."/>
        </authorList>
    </citation>
    <scope>NUCLEOTIDE SEQUENCE [LARGE SCALE GENOMIC DNA]</scope>
    <source>
        <strain evidence="1 2">GD13</strain>
    </source>
</reference>
<dbReference type="EMBL" id="JAUSQM010000001">
    <property type="protein sequence ID" value="MDP9820427.1"/>
    <property type="molecule type" value="Genomic_DNA"/>
</dbReference>
<protein>
    <recommendedName>
        <fullName evidence="3">KTSC domain-containing protein</fullName>
    </recommendedName>
</protein>
<sequence>MRKSITTTADHVEQLAFNHNGRVEYDTARNELVTVVHGVEYRGPAEELVSDVTETATPGEQPAVEFTDGPSTYGPLFSDAHLAAQLDAWTAGGAA</sequence>
<evidence type="ECO:0000313" key="2">
    <source>
        <dbReference type="Proteomes" id="UP001240447"/>
    </source>
</evidence>
<keyword evidence="2" id="KW-1185">Reference proteome</keyword>
<evidence type="ECO:0008006" key="3">
    <source>
        <dbReference type="Google" id="ProtNLM"/>
    </source>
</evidence>
<proteinExistence type="predicted"/>
<gene>
    <name evidence="1" type="ORF">J2S59_000236</name>
</gene>
<comment type="caution">
    <text evidence="1">The sequence shown here is derived from an EMBL/GenBank/DDBJ whole genome shotgun (WGS) entry which is preliminary data.</text>
</comment>
<dbReference type="RefSeq" id="WP_068116456.1">
    <property type="nucleotide sequence ID" value="NZ_CCXJ01000023.1"/>
</dbReference>
<accession>A0ABT9NJM8</accession>
<evidence type="ECO:0000313" key="1">
    <source>
        <dbReference type="EMBL" id="MDP9820427.1"/>
    </source>
</evidence>
<dbReference type="Proteomes" id="UP001240447">
    <property type="component" value="Unassembled WGS sequence"/>
</dbReference>